<reference evidence="2 3" key="1">
    <citation type="submission" date="2019-10" db="EMBL/GenBank/DDBJ databases">
        <title>Whole genome shotgun sequence of Acrocarpospora macrocephala NBRC 16266.</title>
        <authorList>
            <person name="Ichikawa N."/>
            <person name="Kimura A."/>
            <person name="Kitahashi Y."/>
            <person name="Komaki H."/>
            <person name="Oguchi A."/>
        </authorList>
    </citation>
    <scope>NUCLEOTIDE SEQUENCE [LARGE SCALE GENOMIC DNA]</scope>
    <source>
        <strain evidence="2 3">NBRC 16266</strain>
    </source>
</reference>
<dbReference type="RefSeq" id="WP_155353153.1">
    <property type="nucleotide sequence ID" value="NZ_BAAAHL010000012.1"/>
</dbReference>
<evidence type="ECO:0000313" key="3">
    <source>
        <dbReference type="Proteomes" id="UP000331127"/>
    </source>
</evidence>
<comment type="caution">
    <text evidence="2">The sequence shown here is derived from an EMBL/GenBank/DDBJ whole genome shotgun (WGS) entry which is preliminary data.</text>
</comment>
<feature type="region of interest" description="Disordered" evidence="1">
    <location>
        <begin position="1"/>
        <end position="28"/>
    </location>
</feature>
<gene>
    <name evidence="2" type="ORF">Amac_010410</name>
</gene>
<dbReference type="Proteomes" id="UP000331127">
    <property type="component" value="Unassembled WGS sequence"/>
</dbReference>
<name>A0A5M3WF65_9ACTN</name>
<protein>
    <submittedName>
        <fullName evidence="2">Uncharacterized protein</fullName>
    </submittedName>
</protein>
<keyword evidence="3" id="KW-1185">Reference proteome</keyword>
<sequence length="165" mass="18025">MSRAATLDQPGLWDLPEQEPKPAPTVSKSDIVRPRRRHLLGFERLKRDKAWNAEPCAPACLVCGKAEGRGLCHAPNRCAVVCVHTRQPARAEVCIITARVTAELVYGVRSVIYPAPRLAVITCPECGKRHWHGATPGVHIRTGPCGACYVVHLARPKITAAGEER</sequence>
<accession>A0A5M3WF65</accession>
<proteinExistence type="predicted"/>
<organism evidence="2 3">
    <name type="scientific">Acrocarpospora macrocephala</name>
    <dbReference type="NCBI Taxonomy" id="150177"/>
    <lineage>
        <taxon>Bacteria</taxon>
        <taxon>Bacillati</taxon>
        <taxon>Actinomycetota</taxon>
        <taxon>Actinomycetes</taxon>
        <taxon>Streptosporangiales</taxon>
        <taxon>Streptosporangiaceae</taxon>
        <taxon>Acrocarpospora</taxon>
    </lineage>
</organism>
<dbReference type="EMBL" id="BLAE01000006">
    <property type="protein sequence ID" value="GES07446.1"/>
    <property type="molecule type" value="Genomic_DNA"/>
</dbReference>
<evidence type="ECO:0000313" key="2">
    <source>
        <dbReference type="EMBL" id="GES07446.1"/>
    </source>
</evidence>
<dbReference type="AlphaFoldDB" id="A0A5M3WF65"/>
<dbReference type="OrthoDB" id="643483at2"/>
<evidence type="ECO:0000256" key="1">
    <source>
        <dbReference type="SAM" id="MobiDB-lite"/>
    </source>
</evidence>